<dbReference type="OMA" id="SCFLMLW"/>
<proteinExistence type="predicted"/>
<reference evidence="1 2" key="1">
    <citation type="submission" date="2008-02" db="EMBL/GenBank/DDBJ databases">
        <title>A 6x draft sequence assembly of the Pongo pygmaeus abelii genome.</title>
        <authorList>
            <person name="Wilson R.K."/>
            <person name="Mardis E."/>
        </authorList>
    </citation>
    <scope>NUCLEOTIDE SEQUENCE [LARGE SCALE GENOMIC DNA]</scope>
</reference>
<keyword evidence="2" id="KW-1185">Reference proteome</keyword>
<dbReference type="GeneTree" id="ENSGT00910000148286"/>
<dbReference type="Proteomes" id="UP000001595">
    <property type="component" value="Chromosome 12"/>
</dbReference>
<reference evidence="1" key="3">
    <citation type="submission" date="2025-09" db="UniProtKB">
        <authorList>
            <consortium name="Ensembl"/>
        </authorList>
    </citation>
    <scope>IDENTIFICATION</scope>
</reference>
<dbReference type="AlphaFoldDB" id="H2NI50"/>
<organism evidence="1 2">
    <name type="scientific">Pongo abelii</name>
    <name type="common">Sumatran orangutan</name>
    <name type="synonym">Pongo pygmaeus abelii</name>
    <dbReference type="NCBI Taxonomy" id="9601"/>
    <lineage>
        <taxon>Eukaryota</taxon>
        <taxon>Metazoa</taxon>
        <taxon>Chordata</taxon>
        <taxon>Craniata</taxon>
        <taxon>Vertebrata</taxon>
        <taxon>Euteleostomi</taxon>
        <taxon>Mammalia</taxon>
        <taxon>Eutheria</taxon>
        <taxon>Euarchontoglires</taxon>
        <taxon>Primates</taxon>
        <taxon>Haplorrhini</taxon>
        <taxon>Catarrhini</taxon>
        <taxon>Hominidae</taxon>
        <taxon>Pongo</taxon>
    </lineage>
</organism>
<protein>
    <submittedName>
        <fullName evidence="1">Uncharacterized protein</fullName>
    </submittedName>
</protein>
<dbReference type="Ensembl" id="ENSPPYT00000005677.2">
    <property type="protein sequence ID" value="ENSPPYP00000005464.2"/>
    <property type="gene ID" value="ENSPPYG00000004793.2"/>
</dbReference>
<reference evidence="1" key="2">
    <citation type="submission" date="2025-08" db="UniProtKB">
        <authorList>
            <consortium name="Ensembl"/>
        </authorList>
    </citation>
    <scope>IDENTIFICATION</scope>
</reference>
<evidence type="ECO:0000313" key="1">
    <source>
        <dbReference type="Ensembl" id="ENSPPYP00000005464.2"/>
    </source>
</evidence>
<sequence>MHVFYGSSLRSQLSLDSLHSKRNQGAWLLIGGSCFLMLWSSRFSQLPCVALQVFQPLQPLGSLKCLLLNYLEHTLVLLTVSLQIEKGFSTISSPLSATK</sequence>
<dbReference type="InParanoid" id="H2NI50"/>
<evidence type="ECO:0000313" key="2">
    <source>
        <dbReference type="Proteomes" id="UP000001595"/>
    </source>
</evidence>
<dbReference type="HOGENOM" id="CLU_2319624_0_0_1"/>
<accession>H2NI50</accession>
<name>H2NI50_PONAB</name>